<evidence type="ECO:0000313" key="16">
    <source>
        <dbReference type="Proteomes" id="UP000190951"/>
    </source>
</evidence>
<dbReference type="NCBIfam" id="TIGR02773">
    <property type="entry name" value="addB_Gpos"/>
    <property type="match status" value="1"/>
</dbReference>
<dbReference type="GO" id="GO:0005524">
    <property type="term" value="F:ATP binding"/>
    <property type="evidence" value="ECO:0007669"/>
    <property type="project" value="UniProtKB-UniRule"/>
</dbReference>
<keyword evidence="13 14" id="KW-0234">DNA repair</keyword>
<keyword evidence="8 14" id="KW-0269">Exonuclease</keyword>
<comment type="similarity">
    <text evidence="14">Belongs to the helicase family. AddB/RexB type 1 subfamily.</text>
</comment>
<comment type="subunit">
    <text evidence="14">Heterodimer of AddA and AddB.</text>
</comment>
<comment type="cofactor">
    <cofactor evidence="14">
        <name>[4Fe-4S] cluster</name>
        <dbReference type="ChEBI" id="CHEBI:49883"/>
    </cofactor>
    <text evidence="14">Binds 1 [4Fe-4S] cluster.</text>
</comment>
<evidence type="ECO:0000256" key="2">
    <source>
        <dbReference type="ARBA" id="ARBA00022722"/>
    </source>
</evidence>
<feature type="binding site" evidence="14">
    <location>
        <position position="785"/>
    </location>
    <ligand>
        <name>[4Fe-4S] cluster</name>
        <dbReference type="ChEBI" id="CHEBI:49883"/>
    </ligand>
</feature>
<comment type="cofactor">
    <cofactor evidence="14">
        <name>Mg(2+)</name>
        <dbReference type="ChEBI" id="CHEBI:18420"/>
    </cofactor>
</comment>
<evidence type="ECO:0000256" key="6">
    <source>
        <dbReference type="ARBA" id="ARBA00022801"/>
    </source>
</evidence>
<keyword evidence="2 14" id="KW-0540">Nuclease</keyword>
<gene>
    <name evidence="14 15" type="primary">addB</name>
    <name evidence="15" type="ORF">CROST_028760</name>
</gene>
<protein>
    <recommendedName>
        <fullName evidence="14">ATP-dependent helicase/deoxyribonuclease subunit B</fullName>
        <ecNumber evidence="14">3.1.-.-</ecNumber>
    </recommendedName>
    <alternativeName>
        <fullName evidence="14">ATP-dependent helicase/nuclease subunit AddB</fullName>
    </alternativeName>
</protein>
<dbReference type="GO" id="GO:0004386">
    <property type="term" value="F:helicase activity"/>
    <property type="evidence" value="ECO:0007669"/>
    <property type="project" value="UniProtKB-KW"/>
</dbReference>
<keyword evidence="1 14" id="KW-0004">4Fe-4S</keyword>
<keyword evidence="10 14" id="KW-0408">Iron</keyword>
<dbReference type="HAMAP" id="MF_01452">
    <property type="entry name" value="AddB_type1"/>
    <property type="match status" value="1"/>
</dbReference>
<evidence type="ECO:0000256" key="4">
    <source>
        <dbReference type="ARBA" id="ARBA00022741"/>
    </source>
</evidence>
<dbReference type="KEGG" id="crw:CROST_028760"/>
<dbReference type="STRING" id="84029.CROST_19440"/>
<dbReference type="GO" id="GO:0000724">
    <property type="term" value="P:double-strand break repair via homologous recombination"/>
    <property type="evidence" value="ECO:0007669"/>
    <property type="project" value="UniProtKB-UniRule"/>
</dbReference>
<sequence>MSLRFIYGRAGSGKSQFCISSIKNRIEKGGDRPLILIVPEQFSFQSEKSILDLIGEKSINRVKVISFKRLAYRVFDEVGGIAREYMNSSGKSMLFYHIMNNLKSEFKVFGLSARQKGFVNTISDTISEFKKYELTTDLLRETIDNVEDEELKNKLHDLSLIYDEFNRLLYKNYIDPDDDLTILKEKIKYSEMLSGAEIWLDEFSSFIPQQYGVLEELLKRCTRVNIALTMEYESIPMDDDIFSVTKNTERRMIKIAQDNNVSIDKPVNLNKRPFYRFKNSYELGMIEKNLYSFPYEIYKDKPKKIQIFKTSNLYTEVEDIARNIIKFVREDNVRFSDIAVVTGNLEGYEKTVAVIFKEYGIPFFIDKNKDIEDNTLIILIRSIMDIFIKNWSYETVFRYLKTGFVDIDIDEIDILENYVLAAGIKGKKKWTDKWTYDVYSDSLSGEISEENKEKIEKVNEIKDKFLKPLLDFRKKVLRKNNVTEICTALFEFLHDINVPVAVEKMVDEFRKNGRQILANEYSQIWNILMELMDQLVEVMGNEKVNLEQFSRILFIGIKEHKMGLIPSSLDQVLVGSIDRLKSHAIRFLYIMGVNDGVFPSAAMEEGILSDRDREVLMSKGVELAKDTKTQAMEQRFLVYTAITNSSEYLFLSYPIADYEGKTLRPSLIINRIKTLFPKIIEKSDVIKAENDEEDMKLISSTVPTFNEMISSFRKEIDEEDKISSIWHDVYRWYAKNEKWAEKCESMFKAIAYTNQVDYISKEKALKLYGGSLKMSVSRLEKYIECPFSYYVQYGLKIKDRKIFTLTPPDLGSFMHKVIDKFCENIKDENIDWKDVNEDICEQKIYKIVDQEVEGRGGSILNSSPRYSYITSRLKRILKRTATIVAEQFRRGSFRPVGYEVAFENGGNYPPIKVILDDNTEVILTGRIDRIDMLEKDGNTYIRIVDYKSGNKIFKLSDVYYGFDIQLLLYLNAILENENVDEDDRFLPGAILYFTMDDPIVKGKENLTDNQIKDEIMKSLKMKGLLISDPEVVKEMDREMEGSSLIIPASIKKDGTLGRSSAATKQQFEMLIKHVRNLVVKNCEKLLMGDIKIRPYKKGKDKPCDYCTYSSICRFDTIFDGDTYRYVKEKSDEEVWKLVDIEVEEEGDKDGKN</sequence>
<keyword evidence="4 14" id="KW-0547">Nucleotide-binding</keyword>
<evidence type="ECO:0000256" key="10">
    <source>
        <dbReference type="ARBA" id="ARBA00023004"/>
    </source>
</evidence>
<proteinExistence type="inferred from homology"/>
<feature type="binding site" evidence="14">
    <location>
        <position position="1106"/>
    </location>
    <ligand>
        <name>[4Fe-4S] cluster</name>
        <dbReference type="ChEBI" id="CHEBI:49883"/>
    </ligand>
</feature>
<evidence type="ECO:0000313" key="15">
    <source>
        <dbReference type="EMBL" id="URZ12159.1"/>
    </source>
</evidence>
<keyword evidence="16" id="KW-1185">Reference proteome</keyword>
<dbReference type="Gene3D" id="6.10.140.1030">
    <property type="match status" value="1"/>
</dbReference>
<organism evidence="15 16">
    <name type="scientific">Clostridium felsineum</name>
    <dbReference type="NCBI Taxonomy" id="36839"/>
    <lineage>
        <taxon>Bacteria</taxon>
        <taxon>Bacillati</taxon>
        <taxon>Bacillota</taxon>
        <taxon>Clostridia</taxon>
        <taxon>Eubacteriales</taxon>
        <taxon>Clostridiaceae</taxon>
        <taxon>Clostridium</taxon>
    </lineage>
</organism>
<dbReference type="GO" id="GO:0051539">
    <property type="term" value="F:4 iron, 4 sulfur cluster binding"/>
    <property type="evidence" value="ECO:0007669"/>
    <property type="project" value="UniProtKB-KW"/>
</dbReference>
<dbReference type="InterPro" id="IPR011604">
    <property type="entry name" value="PDDEXK-like_dom_sf"/>
</dbReference>
<dbReference type="InterPro" id="IPR014140">
    <property type="entry name" value="DNA_helicase_suAddB"/>
</dbReference>
<dbReference type="Gene3D" id="3.90.320.10">
    <property type="match status" value="1"/>
</dbReference>
<reference evidence="15 16" key="1">
    <citation type="submission" date="2022-04" db="EMBL/GenBank/DDBJ databases">
        <title>Genome sequence of C. roseum typestrain.</title>
        <authorList>
            <person name="Poehlein A."/>
            <person name="Schoch T."/>
            <person name="Duerre P."/>
            <person name="Daniel R."/>
        </authorList>
    </citation>
    <scope>NUCLEOTIDE SEQUENCE [LARGE SCALE GENOMIC DNA]</scope>
    <source>
        <strain evidence="15 16">DSM 7320</strain>
    </source>
</reference>
<comment type="miscellaneous">
    <text evidence="14">Despite having conserved helicase domains, this subunit does not have helicase activity.</text>
</comment>
<dbReference type="GO" id="GO:0008409">
    <property type="term" value="F:5'-3' exonuclease activity"/>
    <property type="evidence" value="ECO:0007669"/>
    <property type="project" value="UniProtKB-UniRule"/>
</dbReference>
<evidence type="ECO:0000256" key="9">
    <source>
        <dbReference type="ARBA" id="ARBA00022840"/>
    </source>
</evidence>
<dbReference type="RefSeq" id="WP_077832021.1">
    <property type="nucleotide sequence ID" value="NZ_CP096983.1"/>
</dbReference>
<keyword evidence="11 14" id="KW-0411">Iron-sulfur</keyword>
<keyword evidence="6 14" id="KW-0378">Hydrolase</keyword>
<dbReference type="AlphaFoldDB" id="A0A1S8MI03"/>
<dbReference type="PANTHER" id="PTHR30591:SF1">
    <property type="entry name" value="RECBCD ENZYME SUBUNIT RECC"/>
    <property type="match status" value="1"/>
</dbReference>
<dbReference type="InterPro" id="IPR049035">
    <property type="entry name" value="ADDB_N"/>
</dbReference>
<name>A0A1S8MI03_9CLOT</name>
<keyword evidence="3 14" id="KW-0479">Metal-binding</keyword>
<keyword evidence="12 14" id="KW-0238">DNA-binding</keyword>
<keyword evidence="5 14" id="KW-0227">DNA damage</keyword>
<evidence type="ECO:0000256" key="13">
    <source>
        <dbReference type="ARBA" id="ARBA00023204"/>
    </source>
</evidence>
<feature type="binding site" evidence="14">
    <location>
        <position position="1103"/>
    </location>
    <ligand>
        <name>[4Fe-4S] cluster</name>
        <dbReference type="ChEBI" id="CHEBI:49883"/>
    </ligand>
</feature>
<evidence type="ECO:0000256" key="8">
    <source>
        <dbReference type="ARBA" id="ARBA00022839"/>
    </source>
</evidence>
<dbReference type="PANTHER" id="PTHR30591">
    <property type="entry name" value="RECBCD ENZYME SUBUNIT RECC"/>
    <property type="match status" value="1"/>
</dbReference>
<evidence type="ECO:0000256" key="5">
    <source>
        <dbReference type="ARBA" id="ARBA00022763"/>
    </source>
</evidence>
<evidence type="ECO:0000256" key="3">
    <source>
        <dbReference type="ARBA" id="ARBA00022723"/>
    </source>
</evidence>
<dbReference type="InterPro" id="IPR038726">
    <property type="entry name" value="PDDEXK_AddAB-type"/>
</dbReference>
<dbReference type="GO" id="GO:0003690">
    <property type="term" value="F:double-stranded DNA binding"/>
    <property type="evidence" value="ECO:0007669"/>
    <property type="project" value="UniProtKB-UniRule"/>
</dbReference>
<accession>A0A1S8MI03</accession>
<dbReference type="GO" id="GO:0046872">
    <property type="term" value="F:metal ion binding"/>
    <property type="evidence" value="ECO:0007669"/>
    <property type="project" value="UniProtKB-KW"/>
</dbReference>
<dbReference type="Pfam" id="PF12705">
    <property type="entry name" value="PDDEXK_1"/>
    <property type="match status" value="1"/>
</dbReference>
<dbReference type="EMBL" id="CP096983">
    <property type="protein sequence ID" value="URZ12159.1"/>
    <property type="molecule type" value="Genomic_DNA"/>
</dbReference>
<keyword evidence="7 14" id="KW-0347">Helicase</keyword>
<evidence type="ECO:0000256" key="14">
    <source>
        <dbReference type="HAMAP-Rule" id="MF_01452"/>
    </source>
</evidence>
<dbReference type="Gene3D" id="3.40.50.300">
    <property type="entry name" value="P-loop containing nucleotide triphosphate hydrolases"/>
    <property type="match status" value="3"/>
</dbReference>
<evidence type="ECO:0000256" key="11">
    <source>
        <dbReference type="ARBA" id="ARBA00023014"/>
    </source>
</evidence>
<evidence type="ECO:0000256" key="12">
    <source>
        <dbReference type="ARBA" id="ARBA00023125"/>
    </source>
</evidence>
<comment type="function">
    <text evidence="14">The heterodimer acts as both an ATP-dependent DNA helicase and an ATP-dependent, dual-direction single-stranded exonuclease. Recognizes the chi site generating a DNA molecule suitable for the initiation of homologous recombination. The AddB subunit has 5' -&gt; 3' nuclease activity but not helicase activity.</text>
</comment>
<dbReference type="Proteomes" id="UP000190951">
    <property type="component" value="Chromosome"/>
</dbReference>
<evidence type="ECO:0000256" key="1">
    <source>
        <dbReference type="ARBA" id="ARBA00022485"/>
    </source>
</evidence>
<feature type="binding site" evidence="14">
    <location>
        <position position="1112"/>
    </location>
    <ligand>
        <name>[4Fe-4S] cluster</name>
        <dbReference type="ChEBI" id="CHEBI:49883"/>
    </ligand>
</feature>
<dbReference type="EC" id="3.1.-.-" evidence="14"/>
<dbReference type="Pfam" id="PF21445">
    <property type="entry name" value="ADDB_N"/>
    <property type="match status" value="1"/>
</dbReference>
<dbReference type="InterPro" id="IPR027417">
    <property type="entry name" value="P-loop_NTPase"/>
</dbReference>
<evidence type="ECO:0000256" key="7">
    <source>
        <dbReference type="ARBA" id="ARBA00022806"/>
    </source>
</evidence>
<dbReference type="SUPFAM" id="SSF52540">
    <property type="entry name" value="P-loop containing nucleoside triphosphate hydrolases"/>
    <property type="match status" value="1"/>
</dbReference>
<keyword evidence="9 14" id="KW-0067">ATP-binding</keyword>